<protein>
    <submittedName>
        <fullName evidence="1">Uncharacterized protein</fullName>
    </submittedName>
</protein>
<keyword evidence="2" id="KW-1185">Reference proteome</keyword>
<name>A0A9D5BBC5_PEA</name>
<accession>A0A9D5BBC5</accession>
<proteinExistence type="predicted"/>
<gene>
    <name evidence="1" type="ORF">KIW84_023551</name>
</gene>
<dbReference type="Gramene" id="Psat02G0355100-T1">
    <property type="protein sequence ID" value="KAI5437480.1"/>
    <property type="gene ID" value="KIW84_023551"/>
</dbReference>
<evidence type="ECO:0000313" key="2">
    <source>
        <dbReference type="Proteomes" id="UP001058974"/>
    </source>
</evidence>
<comment type="caution">
    <text evidence="1">The sequence shown here is derived from an EMBL/GenBank/DDBJ whole genome shotgun (WGS) entry which is preliminary data.</text>
</comment>
<organism evidence="1 2">
    <name type="scientific">Pisum sativum</name>
    <name type="common">Garden pea</name>
    <name type="synonym">Lathyrus oleraceus</name>
    <dbReference type="NCBI Taxonomy" id="3888"/>
    <lineage>
        <taxon>Eukaryota</taxon>
        <taxon>Viridiplantae</taxon>
        <taxon>Streptophyta</taxon>
        <taxon>Embryophyta</taxon>
        <taxon>Tracheophyta</taxon>
        <taxon>Spermatophyta</taxon>
        <taxon>Magnoliopsida</taxon>
        <taxon>eudicotyledons</taxon>
        <taxon>Gunneridae</taxon>
        <taxon>Pentapetalae</taxon>
        <taxon>rosids</taxon>
        <taxon>fabids</taxon>
        <taxon>Fabales</taxon>
        <taxon>Fabaceae</taxon>
        <taxon>Papilionoideae</taxon>
        <taxon>50 kb inversion clade</taxon>
        <taxon>NPAAA clade</taxon>
        <taxon>Hologalegina</taxon>
        <taxon>IRL clade</taxon>
        <taxon>Fabeae</taxon>
        <taxon>Lathyrus</taxon>
    </lineage>
</organism>
<dbReference type="EMBL" id="JAMSHJ010000002">
    <property type="protein sequence ID" value="KAI5437480.1"/>
    <property type="molecule type" value="Genomic_DNA"/>
</dbReference>
<dbReference type="Proteomes" id="UP001058974">
    <property type="component" value="Chromosome 2"/>
</dbReference>
<dbReference type="AlphaFoldDB" id="A0A9D5BBC5"/>
<sequence>MRFTSTCSHTLTRSLVNYDRNSSPSPRDQLESILDALPDEFNALDSTIQYFHIMCSIIEVESMLLDHEAKPERTRKNVLTEPLSVNVAPLVPTLTQATN</sequence>
<reference evidence="1 2" key="1">
    <citation type="journal article" date="2022" name="Nat. Genet.">
        <title>Improved pea reference genome and pan-genome highlight genomic features and evolutionary characteristics.</title>
        <authorList>
            <person name="Yang T."/>
            <person name="Liu R."/>
            <person name="Luo Y."/>
            <person name="Hu S."/>
            <person name="Wang D."/>
            <person name="Wang C."/>
            <person name="Pandey M.K."/>
            <person name="Ge S."/>
            <person name="Xu Q."/>
            <person name="Li N."/>
            <person name="Li G."/>
            <person name="Huang Y."/>
            <person name="Saxena R.K."/>
            <person name="Ji Y."/>
            <person name="Li M."/>
            <person name="Yan X."/>
            <person name="He Y."/>
            <person name="Liu Y."/>
            <person name="Wang X."/>
            <person name="Xiang C."/>
            <person name="Varshney R.K."/>
            <person name="Ding H."/>
            <person name="Gao S."/>
            <person name="Zong X."/>
        </authorList>
    </citation>
    <scope>NUCLEOTIDE SEQUENCE [LARGE SCALE GENOMIC DNA]</scope>
    <source>
        <strain evidence="1 2">cv. Zhongwan 6</strain>
    </source>
</reference>
<evidence type="ECO:0000313" key="1">
    <source>
        <dbReference type="EMBL" id="KAI5437480.1"/>
    </source>
</evidence>